<proteinExistence type="predicted"/>
<organism evidence="1 2">
    <name type="scientific">Gossypium lobatum</name>
    <dbReference type="NCBI Taxonomy" id="34289"/>
    <lineage>
        <taxon>Eukaryota</taxon>
        <taxon>Viridiplantae</taxon>
        <taxon>Streptophyta</taxon>
        <taxon>Embryophyta</taxon>
        <taxon>Tracheophyta</taxon>
        <taxon>Spermatophyta</taxon>
        <taxon>Magnoliopsida</taxon>
        <taxon>eudicotyledons</taxon>
        <taxon>Gunneridae</taxon>
        <taxon>Pentapetalae</taxon>
        <taxon>rosids</taxon>
        <taxon>malvids</taxon>
        <taxon>Malvales</taxon>
        <taxon>Malvaceae</taxon>
        <taxon>Malvoideae</taxon>
        <taxon>Gossypium</taxon>
    </lineage>
</organism>
<feature type="non-terminal residue" evidence="1">
    <location>
        <position position="72"/>
    </location>
</feature>
<evidence type="ECO:0000313" key="1">
    <source>
        <dbReference type="EMBL" id="MBA0553421.1"/>
    </source>
</evidence>
<sequence length="72" mass="7972">MEVNLAGLTLEEEEDEILQIQTDVGTNGDTDILQLVGCFLTTSIVHFPAMRSTMANLWHLVRGVQITDLGEK</sequence>
<dbReference type="AlphaFoldDB" id="A0A7J8LLW9"/>
<protein>
    <submittedName>
        <fullName evidence="1">Uncharacterized protein</fullName>
    </submittedName>
</protein>
<accession>A0A7J8LLW9</accession>
<name>A0A7J8LLW9_9ROSI</name>
<comment type="caution">
    <text evidence="1">The sequence shown here is derived from an EMBL/GenBank/DDBJ whole genome shotgun (WGS) entry which is preliminary data.</text>
</comment>
<keyword evidence="2" id="KW-1185">Reference proteome</keyword>
<reference evidence="1 2" key="1">
    <citation type="journal article" date="2019" name="Genome Biol. Evol.">
        <title>Insights into the evolution of the New World diploid cottons (Gossypium, subgenus Houzingenia) based on genome sequencing.</title>
        <authorList>
            <person name="Grover C.E."/>
            <person name="Arick M.A. 2nd"/>
            <person name="Thrash A."/>
            <person name="Conover J.L."/>
            <person name="Sanders W.S."/>
            <person name="Peterson D.G."/>
            <person name="Frelichowski J.E."/>
            <person name="Scheffler J.A."/>
            <person name="Scheffler B.E."/>
            <person name="Wendel J.F."/>
        </authorList>
    </citation>
    <scope>NUCLEOTIDE SEQUENCE [LARGE SCALE GENOMIC DNA]</scope>
    <source>
        <strain evidence="1">157</strain>
        <tissue evidence="1">Leaf</tissue>
    </source>
</reference>
<gene>
    <name evidence="1" type="ORF">Golob_012606</name>
</gene>
<evidence type="ECO:0000313" key="2">
    <source>
        <dbReference type="Proteomes" id="UP000593572"/>
    </source>
</evidence>
<dbReference type="EMBL" id="JABEZX010000004">
    <property type="protein sequence ID" value="MBA0553421.1"/>
    <property type="molecule type" value="Genomic_DNA"/>
</dbReference>
<dbReference type="Proteomes" id="UP000593572">
    <property type="component" value="Unassembled WGS sequence"/>
</dbReference>